<dbReference type="AlphaFoldDB" id="A0A381US44"/>
<gene>
    <name evidence="1" type="ORF">METZ01_LOCUS83849</name>
</gene>
<sequence>MLDVGTFFMNSAVLCLKTGDSSSFTATAKGNLDDTALDIWTIDQNKNLQNIINDITSE</sequence>
<proteinExistence type="predicted"/>
<protein>
    <submittedName>
        <fullName evidence="1">Uncharacterized protein</fullName>
    </submittedName>
</protein>
<organism evidence="1">
    <name type="scientific">marine metagenome</name>
    <dbReference type="NCBI Taxonomy" id="408172"/>
    <lineage>
        <taxon>unclassified sequences</taxon>
        <taxon>metagenomes</taxon>
        <taxon>ecological metagenomes</taxon>
    </lineage>
</organism>
<evidence type="ECO:0000313" key="1">
    <source>
        <dbReference type="EMBL" id="SVA30995.1"/>
    </source>
</evidence>
<reference evidence="1" key="1">
    <citation type="submission" date="2018-05" db="EMBL/GenBank/DDBJ databases">
        <authorList>
            <person name="Lanie J.A."/>
            <person name="Ng W.-L."/>
            <person name="Kazmierczak K.M."/>
            <person name="Andrzejewski T.M."/>
            <person name="Davidsen T.M."/>
            <person name="Wayne K.J."/>
            <person name="Tettelin H."/>
            <person name="Glass J.I."/>
            <person name="Rusch D."/>
            <person name="Podicherti R."/>
            <person name="Tsui H.-C.T."/>
            <person name="Winkler M.E."/>
        </authorList>
    </citation>
    <scope>NUCLEOTIDE SEQUENCE</scope>
</reference>
<dbReference type="EMBL" id="UINC01007025">
    <property type="protein sequence ID" value="SVA30995.1"/>
    <property type="molecule type" value="Genomic_DNA"/>
</dbReference>
<name>A0A381US44_9ZZZZ</name>
<accession>A0A381US44</accession>